<evidence type="ECO:0000313" key="6">
    <source>
        <dbReference type="Proteomes" id="UP000076738"/>
    </source>
</evidence>
<evidence type="ECO:0000256" key="2">
    <source>
        <dbReference type="SAM" id="MobiDB-lite"/>
    </source>
</evidence>
<dbReference type="SUPFAM" id="SSF50729">
    <property type="entry name" value="PH domain-like"/>
    <property type="match status" value="1"/>
</dbReference>
<name>A0A167I2I8_CALVF</name>
<evidence type="ECO:0000259" key="3">
    <source>
        <dbReference type="PROSITE" id="PS50003"/>
    </source>
</evidence>
<protein>
    <submittedName>
        <fullName evidence="5">RhoGAP-domain-containing protein</fullName>
    </submittedName>
</protein>
<dbReference type="SUPFAM" id="SSF48350">
    <property type="entry name" value="GTPase activation domain, GAP"/>
    <property type="match status" value="1"/>
</dbReference>
<dbReference type="PANTHER" id="PTHR23176:SF129">
    <property type="entry name" value="RHO GTPASE ACTIVATING PROTEIN AT 16F, ISOFORM E-RELATED"/>
    <property type="match status" value="1"/>
</dbReference>
<dbReference type="InterPro" id="IPR008936">
    <property type="entry name" value="Rho_GTPase_activation_prot"/>
</dbReference>
<evidence type="ECO:0000259" key="4">
    <source>
        <dbReference type="PROSITE" id="PS50238"/>
    </source>
</evidence>
<dbReference type="InterPro" id="IPR000198">
    <property type="entry name" value="RhoGAP_dom"/>
</dbReference>
<feature type="region of interest" description="Disordered" evidence="2">
    <location>
        <begin position="338"/>
        <end position="440"/>
    </location>
</feature>
<organism evidence="5 6">
    <name type="scientific">Calocera viscosa (strain TUFC12733)</name>
    <dbReference type="NCBI Taxonomy" id="1330018"/>
    <lineage>
        <taxon>Eukaryota</taxon>
        <taxon>Fungi</taxon>
        <taxon>Dikarya</taxon>
        <taxon>Basidiomycota</taxon>
        <taxon>Agaricomycotina</taxon>
        <taxon>Dacrymycetes</taxon>
        <taxon>Dacrymycetales</taxon>
        <taxon>Dacrymycetaceae</taxon>
        <taxon>Calocera</taxon>
    </lineage>
</organism>
<dbReference type="GO" id="GO:0005096">
    <property type="term" value="F:GTPase activator activity"/>
    <property type="evidence" value="ECO:0007669"/>
    <property type="project" value="UniProtKB-KW"/>
</dbReference>
<keyword evidence="6" id="KW-1185">Reference proteome</keyword>
<dbReference type="Proteomes" id="UP000076738">
    <property type="component" value="Unassembled WGS sequence"/>
</dbReference>
<keyword evidence="1" id="KW-0343">GTPase activation</keyword>
<dbReference type="InterPro" id="IPR050729">
    <property type="entry name" value="Rho-GAP"/>
</dbReference>
<proteinExistence type="predicted"/>
<dbReference type="PROSITE" id="PS50238">
    <property type="entry name" value="RHOGAP"/>
    <property type="match status" value="1"/>
</dbReference>
<feature type="domain" description="Rho-GAP" evidence="4">
    <location>
        <begin position="139"/>
        <end position="333"/>
    </location>
</feature>
<evidence type="ECO:0000256" key="1">
    <source>
        <dbReference type="ARBA" id="ARBA00022468"/>
    </source>
</evidence>
<dbReference type="GO" id="GO:0005737">
    <property type="term" value="C:cytoplasm"/>
    <property type="evidence" value="ECO:0007669"/>
    <property type="project" value="TreeGrafter"/>
</dbReference>
<dbReference type="Gene3D" id="2.30.29.30">
    <property type="entry name" value="Pleckstrin-homology domain (PH domain)/Phosphotyrosine-binding domain (PTB)"/>
    <property type="match status" value="1"/>
</dbReference>
<sequence length="440" mass="48892">MQAVKKPTKGGHKKGRSVTAFFRVVRPVSTVFGAELPELDFTATSKPALSLSLVHATARPLPNEVRSFTFTVETEDGGRYVLQAANLADREHWMNAIGKAAQISAARRSLVRHPSIQSLVSTIMLTMPSFSYFRVVYGVTLATVLEREGNQLTERGVPLIISQLIEEVERRGLTETGIYRISGSKAAIENIRNSIDKGMVIDEYTDIYAICDAIKQWFRDLPESILPATLLKDFDQALKIEEYNARMFRIQDLVVGLPRANFLCLRVLAEHLYKITDYEDQNQMHADNLATVWAPTLCRLPNAAQIPIFQMFGVLGPATGIVKQCILQYHWLFNEADEAEPESGADTELQTPTAEAPAVEERRFSMTVNHEGAVVVQEEPLDRRSSESKSSSGMSMPNIDVTGPTPEPSVDSHGEYGTEDDLQPSSHYPTASTSTRTEYP</sequence>
<dbReference type="Gene3D" id="1.10.555.10">
    <property type="entry name" value="Rho GTPase activation protein"/>
    <property type="match status" value="1"/>
</dbReference>
<reference evidence="5 6" key="1">
    <citation type="journal article" date="2016" name="Mol. Biol. Evol.">
        <title>Comparative Genomics of Early-Diverging Mushroom-Forming Fungi Provides Insights into the Origins of Lignocellulose Decay Capabilities.</title>
        <authorList>
            <person name="Nagy L.G."/>
            <person name="Riley R."/>
            <person name="Tritt A."/>
            <person name="Adam C."/>
            <person name="Daum C."/>
            <person name="Floudas D."/>
            <person name="Sun H."/>
            <person name="Yadav J.S."/>
            <person name="Pangilinan J."/>
            <person name="Larsson K.H."/>
            <person name="Matsuura K."/>
            <person name="Barry K."/>
            <person name="Labutti K."/>
            <person name="Kuo R."/>
            <person name="Ohm R.A."/>
            <person name="Bhattacharya S.S."/>
            <person name="Shirouzu T."/>
            <person name="Yoshinaga Y."/>
            <person name="Martin F.M."/>
            <person name="Grigoriev I.V."/>
            <person name="Hibbett D.S."/>
        </authorList>
    </citation>
    <scope>NUCLEOTIDE SEQUENCE [LARGE SCALE GENOMIC DNA]</scope>
    <source>
        <strain evidence="5 6">TUFC12733</strain>
    </source>
</reference>
<dbReference type="InterPro" id="IPR011993">
    <property type="entry name" value="PH-like_dom_sf"/>
</dbReference>
<dbReference type="GO" id="GO:0007165">
    <property type="term" value="P:signal transduction"/>
    <property type="evidence" value="ECO:0007669"/>
    <property type="project" value="InterPro"/>
</dbReference>
<dbReference type="InterPro" id="IPR001849">
    <property type="entry name" value="PH_domain"/>
</dbReference>
<evidence type="ECO:0000313" key="5">
    <source>
        <dbReference type="EMBL" id="KZO92235.1"/>
    </source>
</evidence>
<accession>A0A167I2I8</accession>
<dbReference type="EMBL" id="KV417312">
    <property type="protein sequence ID" value="KZO92235.1"/>
    <property type="molecule type" value="Genomic_DNA"/>
</dbReference>
<dbReference type="OrthoDB" id="79452at2759"/>
<feature type="compositionally biased region" description="Polar residues" evidence="2">
    <location>
        <begin position="423"/>
        <end position="440"/>
    </location>
</feature>
<dbReference type="Pfam" id="PF00620">
    <property type="entry name" value="RhoGAP"/>
    <property type="match status" value="1"/>
</dbReference>
<dbReference type="STRING" id="1330018.A0A167I2I8"/>
<dbReference type="AlphaFoldDB" id="A0A167I2I8"/>
<dbReference type="PANTHER" id="PTHR23176">
    <property type="entry name" value="RHO/RAC/CDC GTPASE-ACTIVATING PROTEIN"/>
    <property type="match status" value="1"/>
</dbReference>
<dbReference type="CDD" id="cd00821">
    <property type="entry name" value="PH"/>
    <property type="match status" value="1"/>
</dbReference>
<dbReference type="CDD" id="cd00159">
    <property type="entry name" value="RhoGAP"/>
    <property type="match status" value="1"/>
</dbReference>
<gene>
    <name evidence="5" type="ORF">CALVIDRAFT_487803</name>
</gene>
<dbReference type="PROSITE" id="PS50003">
    <property type="entry name" value="PH_DOMAIN"/>
    <property type="match status" value="1"/>
</dbReference>
<feature type="domain" description="PH" evidence="3">
    <location>
        <begin position="1"/>
        <end position="102"/>
    </location>
</feature>
<dbReference type="SMART" id="SM00324">
    <property type="entry name" value="RhoGAP"/>
    <property type="match status" value="1"/>
</dbReference>